<dbReference type="EMBL" id="FUXX01000006">
    <property type="protein sequence ID" value="SKA58982.1"/>
    <property type="molecule type" value="Genomic_DNA"/>
</dbReference>
<sequence>MSDINGIRNPSGFDHQNVPGNTSTNAPAPGGMINGVSVEPADIEKSLFEDSMEEMTFSKDNSKQTKLALRKQKNADARLAELLKKMQAAVAEKVNAKSKTEDILKRTSKVGCTPREIVDSLKSSGGHDAENYALLLQLISKEKDPVKQKLMQDAANEILEKNESGIKAVINAMDLSEDNYAGLSLLDNAENYSDSLLNFKDGMSMLQFINDKYGEKFEEGLDFITKALSADLEAAQRSHEPAFLRSVADGLEQTKVLYSCFAHEEAMLDRLDKVHSLDVKGFDKVEFVRKLGDLIKSSFVSPGDVRDLLITVKASDPGQEVVICQELSKTLKDLSDVFYGTPEARERINEACTVLIDNKIQAEDEWLESQQ</sequence>
<dbReference type="RefSeq" id="WP_078928137.1">
    <property type="nucleotide sequence ID" value="NZ_FUXX01000006.1"/>
</dbReference>
<keyword evidence="1" id="KW-0175">Coiled coil</keyword>
<name>A0A1T4V230_9GAMM</name>
<accession>A0A1T4V230</accession>
<organism evidence="4 5">
    <name type="scientific">Succinivibrio dextrinosolvens DSM 3072</name>
    <dbReference type="NCBI Taxonomy" id="1123324"/>
    <lineage>
        <taxon>Bacteria</taxon>
        <taxon>Pseudomonadati</taxon>
        <taxon>Pseudomonadota</taxon>
        <taxon>Gammaproteobacteria</taxon>
        <taxon>Aeromonadales</taxon>
        <taxon>Succinivibrionaceae</taxon>
        <taxon>Succinivibrio</taxon>
    </lineage>
</organism>
<dbReference type="SUPFAM" id="SSF140591">
    <property type="entry name" value="Type III secretion system domain"/>
    <property type="match status" value="2"/>
</dbReference>
<dbReference type="STRING" id="83771.SAMN02910357_01255"/>
<evidence type="ECO:0000256" key="1">
    <source>
        <dbReference type="SAM" id="Coils"/>
    </source>
</evidence>
<feature type="domain" description="Type III secretion system effector delivery regulator TyeA" evidence="3">
    <location>
        <begin position="286"/>
        <end position="365"/>
    </location>
</feature>
<dbReference type="Gene3D" id="1.20.1280.80">
    <property type="match status" value="1"/>
</dbReference>
<dbReference type="Proteomes" id="UP000242432">
    <property type="component" value="Unassembled WGS sequence"/>
</dbReference>
<keyword evidence="5" id="KW-1185">Reference proteome</keyword>
<feature type="region of interest" description="Disordered" evidence="2">
    <location>
        <begin position="1"/>
        <end position="36"/>
    </location>
</feature>
<protein>
    <submittedName>
        <fullName evidence="4">TyeA protein</fullName>
    </submittedName>
</protein>
<reference evidence="5" key="1">
    <citation type="submission" date="2017-02" db="EMBL/GenBank/DDBJ databases">
        <authorList>
            <person name="Varghese N."/>
            <person name="Submissions S."/>
        </authorList>
    </citation>
    <scope>NUCLEOTIDE SEQUENCE [LARGE SCALE GENOMIC DNA]</scope>
    <source>
        <strain evidence="5">DSM 3072</strain>
    </source>
</reference>
<gene>
    <name evidence="4" type="ORF">SAMN02745213_00567</name>
</gene>
<dbReference type="InterPro" id="IPR015144">
    <property type="entry name" value="T3SS_TyeA"/>
</dbReference>
<evidence type="ECO:0000256" key="2">
    <source>
        <dbReference type="SAM" id="MobiDB-lite"/>
    </source>
</evidence>
<dbReference type="AlphaFoldDB" id="A0A1T4V230"/>
<feature type="coiled-coil region" evidence="1">
    <location>
        <begin position="72"/>
        <end position="99"/>
    </location>
</feature>
<proteinExistence type="predicted"/>
<evidence type="ECO:0000313" key="4">
    <source>
        <dbReference type="EMBL" id="SKA58982.1"/>
    </source>
</evidence>
<dbReference type="Pfam" id="PF09059">
    <property type="entry name" value="TyeA"/>
    <property type="match status" value="1"/>
</dbReference>
<dbReference type="InterPro" id="IPR038347">
    <property type="entry name" value="TyeA_sf"/>
</dbReference>
<evidence type="ECO:0000259" key="3">
    <source>
        <dbReference type="Pfam" id="PF09059"/>
    </source>
</evidence>
<evidence type="ECO:0000313" key="5">
    <source>
        <dbReference type="Proteomes" id="UP000242432"/>
    </source>
</evidence>